<comment type="similarity">
    <text evidence="7">Belongs to the class I-like SAM-binding methyltransferase superfamily. C5-methyltransferase family.</text>
</comment>
<evidence type="ECO:0000256" key="1">
    <source>
        <dbReference type="ARBA" id="ARBA00011975"/>
    </source>
</evidence>
<evidence type="ECO:0000313" key="9">
    <source>
        <dbReference type="Proteomes" id="UP000305517"/>
    </source>
</evidence>
<evidence type="ECO:0000256" key="2">
    <source>
        <dbReference type="ARBA" id="ARBA00022603"/>
    </source>
</evidence>
<evidence type="ECO:0000256" key="7">
    <source>
        <dbReference type="PROSITE-ProRule" id="PRU01016"/>
    </source>
</evidence>
<keyword evidence="2 7" id="KW-0489">Methyltransferase</keyword>
<feature type="active site" evidence="7">
    <location>
        <position position="90"/>
    </location>
</feature>
<dbReference type="GO" id="GO:0003886">
    <property type="term" value="F:DNA (cytosine-5-)-methyltransferase activity"/>
    <property type="evidence" value="ECO:0007669"/>
    <property type="project" value="UniProtKB-EC"/>
</dbReference>
<dbReference type="Gene3D" id="3.90.120.10">
    <property type="entry name" value="DNA Methylase, subunit A, domain 2"/>
    <property type="match status" value="1"/>
</dbReference>
<dbReference type="InterPro" id="IPR050390">
    <property type="entry name" value="C5-Methyltransferase"/>
</dbReference>
<dbReference type="InterPro" id="IPR029063">
    <property type="entry name" value="SAM-dependent_MTases_sf"/>
</dbReference>
<evidence type="ECO:0000256" key="4">
    <source>
        <dbReference type="ARBA" id="ARBA00022691"/>
    </source>
</evidence>
<comment type="caution">
    <text evidence="8">The sequence shown here is derived from an EMBL/GenBank/DDBJ whole genome shotgun (WGS) entry which is preliminary data.</text>
</comment>
<keyword evidence="4 7" id="KW-0949">S-adenosyl-L-methionine</keyword>
<dbReference type="Pfam" id="PF00145">
    <property type="entry name" value="DNA_methylase"/>
    <property type="match status" value="3"/>
</dbReference>
<keyword evidence="3 7" id="KW-0808">Transferase</keyword>
<gene>
    <name evidence="8" type="ORF">FDY95_23280</name>
</gene>
<accession>A0A5R8WIQ1</accession>
<dbReference type="GO" id="GO:0003677">
    <property type="term" value="F:DNA binding"/>
    <property type="evidence" value="ECO:0007669"/>
    <property type="project" value="TreeGrafter"/>
</dbReference>
<dbReference type="GO" id="GO:0009307">
    <property type="term" value="P:DNA restriction-modification system"/>
    <property type="evidence" value="ECO:0007669"/>
    <property type="project" value="UniProtKB-KW"/>
</dbReference>
<dbReference type="Gene3D" id="3.40.50.150">
    <property type="entry name" value="Vaccinia Virus protein VP39"/>
    <property type="match status" value="1"/>
</dbReference>
<dbReference type="GO" id="GO:0032259">
    <property type="term" value="P:methylation"/>
    <property type="evidence" value="ECO:0007669"/>
    <property type="project" value="UniProtKB-KW"/>
</dbReference>
<keyword evidence="9" id="KW-1185">Reference proteome</keyword>
<name>A0A5R8WIQ1_9BACT</name>
<dbReference type="Proteomes" id="UP000305517">
    <property type="component" value="Unassembled WGS sequence"/>
</dbReference>
<organism evidence="8 9">
    <name type="scientific">Hymenobacter jeollabukensis</name>
    <dbReference type="NCBI Taxonomy" id="2025313"/>
    <lineage>
        <taxon>Bacteria</taxon>
        <taxon>Pseudomonadati</taxon>
        <taxon>Bacteroidota</taxon>
        <taxon>Cytophagia</taxon>
        <taxon>Cytophagales</taxon>
        <taxon>Hymenobacteraceae</taxon>
        <taxon>Hymenobacter</taxon>
    </lineage>
</organism>
<evidence type="ECO:0000313" key="8">
    <source>
        <dbReference type="EMBL" id="TLM88759.1"/>
    </source>
</evidence>
<comment type="catalytic activity">
    <reaction evidence="6">
        <text>a 2'-deoxycytidine in DNA + S-adenosyl-L-methionine = a 5-methyl-2'-deoxycytidine in DNA + S-adenosyl-L-homocysteine + H(+)</text>
        <dbReference type="Rhea" id="RHEA:13681"/>
        <dbReference type="Rhea" id="RHEA-COMP:11369"/>
        <dbReference type="Rhea" id="RHEA-COMP:11370"/>
        <dbReference type="ChEBI" id="CHEBI:15378"/>
        <dbReference type="ChEBI" id="CHEBI:57856"/>
        <dbReference type="ChEBI" id="CHEBI:59789"/>
        <dbReference type="ChEBI" id="CHEBI:85452"/>
        <dbReference type="ChEBI" id="CHEBI:85454"/>
        <dbReference type="EC" id="2.1.1.37"/>
    </reaction>
</comment>
<sequence>MVCSEAAGQLQRFVAGDKPTMVDFFAGGGGGSLGGKQGGFDVIAALNHNQTCIDTHRFNFQGVRHVRADIFKASPKLLPTARVGWFSPSCVFFSIARGGRPCNEQERAHAEQMPRFCFALNLEVVYVENVREYRDWGPLTEKRDKQGNIVRVWNEETQEWDVPLVPDKARKGEYYRRWLRAMQEMGYTNYEYRLLNAADYGAPQSRLRYFSIFTRGEMPIVWPEPTHDEFGRNGLPRWRGAGEVLQLQQRGRSIFNRTRTSKKRGTRPDPLADNTLRRIHQGLQREVARAVGKKSAGWGVPWRQVDRASLRLALHVEQVIYQNNGTRANDSEARSVRSLRRPALAVLSNGGNQFLMTYYRKGGFRHMDEPAATVTTKDRIAKVAFLFAHQFTNAPRGLDLPARTVLASRRHPYLAQVSCEGVSKLLPQPGDSAVMLALKAFCLECGITDVFMRMLTVDELKLLMGFPADYHLLGTVTEQKKMLGNAVVPAVAAALARAMGPVLERWRGKRLPKLRRGVVHRWEQGDIFLQAA</sequence>
<dbReference type="AlphaFoldDB" id="A0A5R8WIQ1"/>
<protein>
    <recommendedName>
        <fullName evidence="1">DNA (cytosine-5-)-methyltransferase</fullName>
        <ecNumber evidence="1">2.1.1.37</ecNumber>
    </recommendedName>
</protein>
<dbReference type="InterPro" id="IPR001525">
    <property type="entry name" value="C5_MeTfrase"/>
</dbReference>
<dbReference type="OrthoDB" id="32195at2"/>
<reference evidence="8 9" key="1">
    <citation type="submission" date="2019-05" db="EMBL/GenBank/DDBJ databases">
        <title>Hymenobacter edaphi sp. nov., isolated from abandoned arsenic-contaminated farmland soil.</title>
        <authorList>
            <person name="Nie L."/>
        </authorList>
    </citation>
    <scope>NUCLEOTIDE SEQUENCE [LARGE SCALE GENOMIC DNA]</scope>
    <source>
        <strain evidence="8 9">1-3-3-8</strain>
    </source>
</reference>
<dbReference type="EC" id="2.1.1.37" evidence="1"/>
<evidence type="ECO:0000256" key="3">
    <source>
        <dbReference type="ARBA" id="ARBA00022679"/>
    </source>
</evidence>
<dbReference type="PROSITE" id="PS00095">
    <property type="entry name" value="C5_MTASE_2"/>
    <property type="match status" value="1"/>
</dbReference>
<dbReference type="EMBL" id="VAJM01000016">
    <property type="protein sequence ID" value="TLM88759.1"/>
    <property type="molecule type" value="Genomic_DNA"/>
</dbReference>
<dbReference type="InterPro" id="IPR031303">
    <property type="entry name" value="C5_meth_CS"/>
</dbReference>
<dbReference type="GO" id="GO:0044027">
    <property type="term" value="P:negative regulation of gene expression via chromosomal CpG island methylation"/>
    <property type="evidence" value="ECO:0007669"/>
    <property type="project" value="TreeGrafter"/>
</dbReference>
<evidence type="ECO:0000256" key="5">
    <source>
        <dbReference type="ARBA" id="ARBA00022747"/>
    </source>
</evidence>
<dbReference type="SUPFAM" id="SSF53335">
    <property type="entry name" value="S-adenosyl-L-methionine-dependent methyltransferases"/>
    <property type="match status" value="1"/>
</dbReference>
<dbReference type="PANTHER" id="PTHR10629">
    <property type="entry name" value="CYTOSINE-SPECIFIC METHYLTRANSFERASE"/>
    <property type="match status" value="1"/>
</dbReference>
<dbReference type="PROSITE" id="PS51679">
    <property type="entry name" value="SAM_MT_C5"/>
    <property type="match status" value="1"/>
</dbReference>
<proteinExistence type="inferred from homology"/>
<evidence type="ECO:0000256" key="6">
    <source>
        <dbReference type="ARBA" id="ARBA00047422"/>
    </source>
</evidence>
<keyword evidence="5" id="KW-0680">Restriction system</keyword>
<dbReference type="RefSeq" id="WP_138081641.1">
    <property type="nucleotide sequence ID" value="NZ_VAJM01000016.1"/>
</dbReference>
<dbReference type="PANTHER" id="PTHR10629:SF52">
    <property type="entry name" value="DNA (CYTOSINE-5)-METHYLTRANSFERASE 1"/>
    <property type="match status" value="1"/>
</dbReference>